<sequence length="450" mass="48946">MQPKTFIHQLHHMLSDRSLETWIRWSAEDDHIFCLKPYDPEFPGTVLKKNFKHGNVSSFVRQLHLYGFHKLQTGPGAASSGPAGDNEPPTHIIKSNKESMVWYFTHPSGYFYKGACQPDLARIQRKSNGVGKDGKRKNGLSPVCVSILDPSTRGAASPAAAAPPLEGAQRYTTPGYGDGMAHGVAPLHSTPAYADVAKRRSASSLDLLIHHPQSLPQQPLPAAAHQQQNPASHTPQPGPNHQPILRPSVFSVPQQLGTTAASPVASQHIASSNPPATPLEYYHYENNLQLLQRCMLTIVDILQVPPSQQNNIAKQNLNHLRSEILSMDSKWTTLRSYQPYYTSPHSSLSSEASGPLHSNPHSSSTAISLSMQGQPVSSTQKSSIFSNPRLSVASSASLSNGGGSVSGSSQYGGYYQQESKAPAPVFPPLQQQSQYAYPPPQHHTNHSQSY</sequence>
<dbReference type="SUPFAM" id="SSF46785">
    <property type="entry name" value="Winged helix' DNA-binding domain"/>
    <property type="match status" value="1"/>
</dbReference>
<proteinExistence type="inferred from homology"/>
<feature type="compositionally biased region" description="Polar residues" evidence="5">
    <location>
        <begin position="359"/>
        <end position="383"/>
    </location>
</feature>
<dbReference type="FunCoup" id="Q758H8">
    <property type="interactions" value="687"/>
</dbReference>
<organism evidence="7 8">
    <name type="scientific">Eremothecium gossypii (strain ATCC 10895 / CBS 109.51 / FGSC 9923 / NRRL Y-1056)</name>
    <name type="common">Yeast</name>
    <name type="synonym">Ashbya gossypii</name>
    <dbReference type="NCBI Taxonomy" id="284811"/>
    <lineage>
        <taxon>Eukaryota</taxon>
        <taxon>Fungi</taxon>
        <taxon>Dikarya</taxon>
        <taxon>Ascomycota</taxon>
        <taxon>Saccharomycotina</taxon>
        <taxon>Saccharomycetes</taxon>
        <taxon>Saccharomycetales</taxon>
        <taxon>Saccharomycetaceae</taxon>
        <taxon>Eremothecium</taxon>
    </lineage>
</organism>
<feature type="compositionally biased region" description="Low complexity" evidence="5">
    <location>
        <begin position="215"/>
        <end position="233"/>
    </location>
</feature>
<dbReference type="STRING" id="284811.Q758H8"/>
<dbReference type="HOGENOM" id="CLU_034478_2_0_1"/>
<dbReference type="GeneID" id="4620827"/>
<protein>
    <submittedName>
        <fullName evidence="7">AEL216Cp</fullName>
    </submittedName>
</protein>
<feature type="region of interest" description="Disordered" evidence="5">
    <location>
        <begin position="395"/>
        <end position="450"/>
    </location>
</feature>
<keyword evidence="3" id="KW-0539">Nucleus</keyword>
<evidence type="ECO:0000256" key="3">
    <source>
        <dbReference type="ARBA" id="ARBA00023242"/>
    </source>
</evidence>
<dbReference type="eggNOG" id="KOG0627">
    <property type="taxonomic scope" value="Eukaryota"/>
</dbReference>
<evidence type="ECO:0000256" key="1">
    <source>
        <dbReference type="ARBA" id="ARBA00004123"/>
    </source>
</evidence>
<dbReference type="InterPro" id="IPR036388">
    <property type="entry name" value="WH-like_DNA-bd_sf"/>
</dbReference>
<dbReference type="OrthoDB" id="60033at2759"/>
<dbReference type="Proteomes" id="UP000000591">
    <property type="component" value="Chromosome V"/>
</dbReference>
<evidence type="ECO:0000256" key="5">
    <source>
        <dbReference type="SAM" id="MobiDB-lite"/>
    </source>
</evidence>
<dbReference type="EMBL" id="AE016818">
    <property type="protein sequence ID" value="AAS52469.1"/>
    <property type="molecule type" value="Genomic_DNA"/>
</dbReference>
<dbReference type="InterPro" id="IPR000232">
    <property type="entry name" value="HSF_DNA-bd"/>
</dbReference>
<dbReference type="InterPro" id="IPR036390">
    <property type="entry name" value="WH_DNA-bd_sf"/>
</dbReference>
<gene>
    <name evidence="7" type="ORF">AGOS_AEL216C</name>
</gene>
<feature type="compositionally biased region" description="Polar residues" evidence="5">
    <location>
        <begin position="342"/>
        <end position="352"/>
    </location>
</feature>
<keyword evidence="8" id="KW-1185">Reference proteome</keyword>
<dbReference type="PANTHER" id="PTHR10015">
    <property type="entry name" value="HEAT SHOCK TRANSCRIPTION FACTOR"/>
    <property type="match status" value="1"/>
</dbReference>
<dbReference type="GO" id="GO:0005634">
    <property type="term" value="C:nucleus"/>
    <property type="evidence" value="ECO:0007669"/>
    <property type="project" value="UniProtKB-SubCell"/>
</dbReference>
<dbReference type="AlphaFoldDB" id="Q758H8"/>
<reference evidence="7 8" key="1">
    <citation type="journal article" date="2004" name="Science">
        <title>The Ashbya gossypii genome as a tool for mapping the ancient Saccharomyces cerevisiae genome.</title>
        <authorList>
            <person name="Dietrich F.S."/>
            <person name="Voegeli S."/>
            <person name="Brachat S."/>
            <person name="Lerch A."/>
            <person name="Gates K."/>
            <person name="Steiner S."/>
            <person name="Mohr C."/>
            <person name="Pohlmann R."/>
            <person name="Luedi P."/>
            <person name="Choi S."/>
            <person name="Wing R.A."/>
            <person name="Flavier A."/>
            <person name="Gaffney T.D."/>
            <person name="Philippsen P."/>
        </authorList>
    </citation>
    <scope>NUCLEOTIDE SEQUENCE [LARGE SCALE GENOMIC DNA]</scope>
    <source>
        <strain evidence="8">ATCC 10895 / CBS 109.51 / FGSC 9923 / NRRL Y-1056</strain>
    </source>
</reference>
<dbReference type="SMART" id="SM00415">
    <property type="entry name" value="HSF"/>
    <property type="match status" value="1"/>
</dbReference>
<dbReference type="KEGG" id="ago:AGOS_AEL216C"/>
<evidence type="ECO:0000313" key="8">
    <source>
        <dbReference type="Proteomes" id="UP000000591"/>
    </source>
</evidence>
<dbReference type="PRINTS" id="PR00056">
    <property type="entry name" value="HSFDOMAIN"/>
</dbReference>
<accession>Q758H8</accession>
<dbReference type="Gene3D" id="1.10.10.10">
    <property type="entry name" value="Winged helix-like DNA-binding domain superfamily/Winged helix DNA-binding domain"/>
    <property type="match status" value="1"/>
</dbReference>
<evidence type="ECO:0000256" key="4">
    <source>
        <dbReference type="RuleBase" id="RU004020"/>
    </source>
</evidence>
<comment type="subcellular location">
    <subcellularLocation>
        <location evidence="1">Nucleus</location>
    </subcellularLocation>
</comment>
<dbReference type="OMA" id="PTHIIKS"/>
<comment type="similarity">
    <text evidence="4">Belongs to the HSF family.</text>
</comment>
<keyword evidence="2" id="KW-0238">DNA-binding</keyword>
<dbReference type="PROSITE" id="PS00434">
    <property type="entry name" value="HSF_DOMAIN"/>
    <property type="match status" value="1"/>
</dbReference>
<feature type="region of interest" description="Disordered" evidence="5">
    <location>
        <begin position="215"/>
        <end position="246"/>
    </location>
</feature>
<dbReference type="PANTHER" id="PTHR10015:SF409">
    <property type="entry name" value="PROTEIN MGA1"/>
    <property type="match status" value="1"/>
</dbReference>
<evidence type="ECO:0000313" key="7">
    <source>
        <dbReference type="EMBL" id="AAS52469.1"/>
    </source>
</evidence>
<feature type="region of interest" description="Disordered" evidence="5">
    <location>
        <begin position="342"/>
        <end position="383"/>
    </location>
</feature>
<name>Q758H8_EREGS</name>
<dbReference type="RefSeq" id="NP_984645.1">
    <property type="nucleotide sequence ID" value="NM_209998.1"/>
</dbReference>
<dbReference type="InParanoid" id="Q758H8"/>
<evidence type="ECO:0000256" key="2">
    <source>
        <dbReference type="ARBA" id="ARBA00023125"/>
    </source>
</evidence>
<dbReference type="GO" id="GO:0003700">
    <property type="term" value="F:DNA-binding transcription factor activity"/>
    <property type="evidence" value="ECO:0007669"/>
    <property type="project" value="InterPro"/>
</dbReference>
<dbReference type="FunFam" id="1.10.10.10:FF:000708">
    <property type="entry name" value="Transcription factor SFL2"/>
    <property type="match status" value="1"/>
</dbReference>
<evidence type="ECO:0000259" key="6">
    <source>
        <dbReference type="PROSITE" id="PS00434"/>
    </source>
</evidence>
<dbReference type="GO" id="GO:0043565">
    <property type="term" value="F:sequence-specific DNA binding"/>
    <property type="evidence" value="ECO:0007669"/>
    <property type="project" value="InterPro"/>
</dbReference>
<reference evidence="8" key="2">
    <citation type="journal article" date="2013" name="G3 (Bethesda)">
        <title>Genomes of Ashbya fungi isolated from insects reveal four mating-type loci, numerous translocations, lack of transposons, and distinct gene duplications.</title>
        <authorList>
            <person name="Dietrich F.S."/>
            <person name="Voegeli S."/>
            <person name="Kuo S."/>
            <person name="Philippsen P."/>
        </authorList>
    </citation>
    <scope>GENOME REANNOTATION</scope>
    <source>
        <strain evidence="8">ATCC 10895 / CBS 109.51 / FGSC 9923 / NRRL Y-1056</strain>
    </source>
</reference>
<dbReference type="Pfam" id="PF00447">
    <property type="entry name" value="HSF_DNA-bind"/>
    <property type="match status" value="1"/>
</dbReference>
<feature type="domain" description="HSF-type DNA-binding" evidence="6">
    <location>
        <begin position="47"/>
        <end position="71"/>
    </location>
</feature>
<feature type="compositionally biased region" description="Low complexity" evidence="5">
    <location>
        <begin position="406"/>
        <end position="417"/>
    </location>
</feature>